<proteinExistence type="predicted"/>
<comment type="caution">
    <text evidence="2">The sequence shown here is derived from an EMBL/GenBank/DDBJ whole genome shotgun (WGS) entry which is preliminary data.</text>
</comment>
<sequence>MYIPFILFFVFLFWYGMFRFRSFRKGASGKRHHPPANGEDASGVAKITGVANSVFSVSKYLRCIRNTSPERFITVAVDQVITTSMGTSHKSRLFEHLAPGEERRLGHADHVREGKHRIYIGYEILWAQYSATPAWYTRQTNDTTSAAAIYSDMMKHHQSLLQEMEDTQDELW</sequence>
<evidence type="ECO:0000256" key="1">
    <source>
        <dbReference type="SAM" id="Phobius"/>
    </source>
</evidence>
<keyword evidence="1" id="KW-1133">Transmembrane helix</keyword>
<gene>
    <name evidence="2" type="ORF">OL497_12140</name>
</gene>
<dbReference type="Proteomes" id="UP001207742">
    <property type="component" value="Unassembled WGS sequence"/>
</dbReference>
<keyword evidence="1" id="KW-0812">Transmembrane</keyword>
<keyword evidence="3" id="KW-1185">Reference proteome</keyword>
<accession>A0ABT3IL07</accession>
<evidence type="ECO:0000313" key="3">
    <source>
        <dbReference type="Proteomes" id="UP001207742"/>
    </source>
</evidence>
<feature type="transmembrane region" description="Helical" evidence="1">
    <location>
        <begin position="6"/>
        <end position="23"/>
    </location>
</feature>
<name>A0ABT3IL07_9BACT</name>
<dbReference type="RefSeq" id="WP_264730439.1">
    <property type="nucleotide sequence ID" value="NZ_JAPDNR010000001.1"/>
</dbReference>
<keyword evidence="1" id="KW-0472">Membrane</keyword>
<dbReference type="EMBL" id="JAPDNS010000001">
    <property type="protein sequence ID" value="MCW3484651.1"/>
    <property type="molecule type" value="Genomic_DNA"/>
</dbReference>
<organism evidence="2 3">
    <name type="scientific">Chitinophaga nivalis</name>
    <dbReference type="NCBI Taxonomy" id="2991709"/>
    <lineage>
        <taxon>Bacteria</taxon>
        <taxon>Pseudomonadati</taxon>
        <taxon>Bacteroidota</taxon>
        <taxon>Chitinophagia</taxon>
        <taxon>Chitinophagales</taxon>
        <taxon>Chitinophagaceae</taxon>
        <taxon>Chitinophaga</taxon>
    </lineage>
</organism>
<evidence type="ECO:0000313" key="2">
    <source>
        <dbReference type="EMBL" id="MCW3484651.1"/>
    </source>
</evidence>
<protein>
    <submittedName>
        <fullName evidence="2">Uncharacterized protein</fullName>
    </submittedName>
</protein>
<reference evidence="2 3" key="1">
    <citation type="submission" date="2022-10" db="EMBL/GenBank/DDBJ databases">
        <title>Chitinophaga nivalis PC15 sp. nov., isolated from Pyeongchang county, South Korea.</title>
        <authorList>
            <person name="Trinh H.N."/>
        </authorList>
    </citation>
    <scope>NUCLEOTIDE SEQUENCE [LARGE SCALE GENOMIC DNA]</scope>
    <source>
        <strain evidence="2 3">PC14</strain>
    </source>
</reference>